<evidence type="ECO:0000256" key="1">
    <source>
        <dbReference type="SAM" id="MobiDB-lite"/>
    </source>
</evidence>
<reference evidence="2 3" key="1">
    <citation type="submission" date="2016-07" db="EMBL/GenBank/DDBJ databases">
        <title>Multiple horizontal gene transfer events from other fungi enriched the ability of initially mycotrophic Trichoderma (Ascomycota) to feed on dead plant biomass.</title>
        <authorList>
            <consortium name="DOE Joint Genome Institute"/>
            <person name="Aerts A."/>
            <person name="Atanasova L."/>
            <person name="Chenthamara K."/>
            <person name="Zhang J."/>
            <person name="Grujic M."/>
            <person name="Henrissat B."/>
            <person name="Kuo A."/>
            <person name="Salamov A."/>
            <person name="Lipzen A."/>
            <person name="Labutti K."/>
            <person name="Barry K."/>
            <person name="Miao Y."/>
            <person name="Rahimi M.J."/>
            <person name="Shen Q."/>
            <person name="Grigoriev I.V."/>
            <person name="Kubicek C.P."/>
            <person name="Druzhinina I.S."/>
        </authorList>
    </citation>
    <scope>NUCLEOTIDE SEQUENCE [LARGE SCALE GENOMIC DNA]</scope>
    <source>
        <strain evidence="2 3">CBS 433.97</strain>
    </source>
</reference>
<feature type="compositionally biased region" description="Low complexity" evidence="1">
    <location>
        <begin position="247"/>
        <end position="269"/>
    </location>
</feature>
<dbReference type="OrthoDB" id="4892346at2759"/>
<name>A0A2T3YV88_TRIA4</name>
<organism evidence="2 3">
    <name type="scientific">Trichoderma asperellum (strain ATCC 204424 / CBS 433.97 / NBRC 101777)</name>
    <dbReference type="NCBI Taxonomy" id="1042311"/>
    <lineage>
        <taxon>Eukaryota</taxon>
        <taxon>Fungi</taxon>
        <taxon>Dikarya</taxon>
        <taxon>Ascomycota</taxon>
        <taxon>Pezizomycotina</taxon>
        <taxon>Sordariomycetes</taxon>
        <taxon>Hypocreomycetidae</taxon>
        <taxon>Hypocreales</taxon>
        <taxon>Hypocreaceae</taxon>
        <taxon>Trichoderma</taxon>
    </lineage>
</organism>
<accession>A0A2T3YV88</accession>
<protein>
    <submittedName>
        <fullName evidence="2">Uncharacterized protein</fullName>
    </submittedName>
</protein>
<proteinExistence type="predicted"/>
<gene>
    <name evidence="2" type="ORF">M441DRAFT_61916</name>
</gene>
<evidence type="ECO:0000313" key="2">
    <source>
        <dbReference type="EMBL" id="PTB36437.1"/>
    </source>
</evidence>
<dbReference type="EMBL" id="KZ679270">
    <property type="protein sequence ID" value="PTB36437.1"/>
    <property type="molecule type" value="Genomic_DNA"/>
</dbReference>
<evidence type="ECO:0000313" key="3">
    <source>
        <dbReference type="Proteomes" id="UP000240493"/>
    </source>
</evidence>
<dbReference type="AlphaFoldDB" id="A0A2T3YV88"/>
<feature type="region of interest" description="Disordered" evidence="1">
    <location>
        <begin position="239"/>
        <end position="278"/>
    </location>
</feature>
<sequence length="459" mass="49177">MQLGAPLETPEVAALLHHGGTNYIELIKTNLQFLYGRDVPIEILSQVTPPDTWQITVLKTEDGVRTVAIAESGQGLTNALKQAHYQSGQLLAEFACDPTKDNSTLGRREELQIEIATSVANFATGRNDDNKDGKAAEKAPEDPVWQAAFDNARRMMGPNNGDPPRMLAADIRWVNELNRKKLDEFYAKRPDLIPAGVKDFRPTYTLLPEPAESGHPHSAGDSWHNRPRTIADQDIQVTGTTAREAKAAPSAAAESSAQGAASAAAAPISPREEASKSYKEALMERMHSQAAARRMAPNKQRHGIVLYIHLSGCGEAVVADECQLSVKAVESRVRYLMRMHGRALFGEANASKMPAIMFTPGNATKYNVLVKGMRVGDAVAILGPQFGDDLEAMAESVQAERPVKLQIELLWNGEYIPGLDRAALSPTAAVTAKAAEASKAAADAAAAATAGVAEAEAAS</sequence>
<dbReference type="Proteomes" id="UP000240493">
    <property type="component" value="Unassembled WGS sequence"/>
</dbReference>
<dbReference type="STRING" id="1042311.A0A2T3YV88"/>
<keyword evidence="3" id="KW-1185">Reference proteome</keyword>
<feature type="region of interest" description="Disordered" evidence="1">
    <location>
        <begin position="206"/>
        <end position="226"/>
    </location>
</feature>